<dbReference type="PANTHER" id="PTHR34192">
    <property type="entry name" value="PLASTOCYANIN MAJOR ISOFORM, CHLOROPLASTIC-RELATED"/>
    <property type="match status" value="1"/>
</dbReference>
<dbReference type="GO" id="GO:0046872">
    <property type="term" value="F:metal ion binding"/>
    <property type="evidence" value="ECO:0007669"/>
    <property type="project" value="UniProtKB-KW"/>
</dbReference>
<keyword evidence="2" id="KW-0813">Transport</keyword>
<organism evidence="10 11">
    <name type="scientific">Halorubellus litoreus</name>
    <dbReference type="NCBI Taxonomy" id="755308"/>
    <lineage>
        <taxon>Archaea</taxon>
        <taxon>Methanobacteriati</taxon>
        <taxon>Methanobacteriota</taxon>
        <taxon>Stenosarchaea group</taxon>
        <taxon>Halobacteria</taxon>
        <taxon>Halobacteriales</taxon>
        <taxon>Halorubellaceae</taxon>
        <taxon>Halorubellus</taxon>
    </lineage>
</organism>
<keyword evidence="6" id="KW-0472">Membrane</keyword>
<keyword evidence="4" id="KW-0249">Electron transport</keyword>
<keyword evidence="11" id="KW-1185">Reference proteome</keyword>
<evidence type="ECO:0000256" key="4">
    <source>
        <dbReference type="ARBA" id="ARBA00022982"/>
    </source>
</evidence>
<dbReference type="GO" id="GO:0016020">
    <property type="term" value="C:membrane"/>
    <property type="evidence" value="ECO:0007669"/>
    <property type="project" value="UniProtKB-SubCell"/>
</dbReference>
<evidence type="ECO:0000256" key="6">
    <source>
        <dbReference type="ARBA" id="ARBA00023136"/>
    </source>
</evidence>
<evidence type="ECO:0000256" key="2">
    <source>
        <dbReference type="ARBA" id="ARBA00022448"/>
    </source>
</evidence>
<evidence type="ECO:0000256" key="5">
    <source>
        <dbReference type="ARBA" id="ARBA00023008"/>
    </source>
</evidence>
<dbReference type="Pfam" id="PF16502">
    <property type="entry name" value="DUF5059"/>
    <property type="match status" value="1"/>
</dbReference>
<feature type="compositionally biased region" description="Low complexity" evidence="7">
    <location>
        <begin position="19"/>
        <end position="39"/>
    </location>
</feature>
<feature type="domain" description="DUF5059" evidence="9">
    <location>
        <begin position="67"/>
        <end position="688"/>
    </location>
</feature>
<comment type="subcellular location">
    <subcellularLocation>
        <location evidence="1">Membrane</location>
    </subcellularLocation>
</comment>
<protein>
    <submittedName>
        <fullName evidence="10">DUF5059 domain-containing protein</fullName>
    </submittedName>
</protein>
<gene>
    <name evidence="10" type="ORF">ACFQGB_06050</name>
</gene>
<dbReference type="Gene3D" id="2.60.40.420">
    <property type="entry name" value="Cupredoxins - blue copper proteins"/>
    <property type="match status" value="1"/>
</dbReference>
<dbReference type="InterPro" id="IPR006311">
    <property type="entry name" value="TAT_signal"/>
</dbReference>
<evidence type="ECO:0000256" key="3">
    <source>
        <dbReference type="ARBA" id="ARBA00022723"/>
    </source>
</evidence>
<reference evidence="10 11" key="1">
    <citation type="journal article" date="2019" name="Int. J. Syst. Evol. Microbiol.">
        <title>The Global Catalogue of Microorganisms (GCM) 10K type strain sequencing project: providing services to taxonomists for standard genome sequencing and annotation.</title>
        <authorList>
            <consortium name="The Broad Institute Genomics Platform"/>
            <consortium name="The Broad Institute Genome Sequencing Center for Infectious Disease"/>
            <person name="Wu L."/>
            <person name="Ma J."/>
        </authorList>
    </citation>
    <scope>NUCLEOTIDE SEQUENCE [LARGE SCALE GENOMIC DNA]</scope>
    <source>
        <strain evidence="10 11">GX26</strain>
    </source>
</reference>
<evidence type="ECO:0000256" key="7">
    <source>
        <dbReference type="SAM" id="MobiDB-lite"/>
    </source>
</evidence>
<proteinExistence type="predicted"/>
<dbReference type="CDD" id="cd04220">
    <property type="entry name" value="Halocyanin"/>
    <property type="match status" value="1"/>
</dbReference>
<evidence type="ECO:0000313" key="11">
    <source>
        <dbReference type="Proteomes" id="UP001596395"/>
    </source>
</evidence>
<dbReference type="RefSeq" id="WP_336349397.1">
    <property type="nucleotide sequence ID" value="NZ_JAZAQL010000001.1"/>
</dbReference>
<dbReference type="PROSITE" id="PS51318">
    <property type="entry name" value="TAT"/>
    <property type="match status" value="1"/>
</dbReference>
<accession>A0ABD5VG15</accession>
<dbReference type="PROSITE" id="PS51257">
    <property type="entry name" value="PROKAR_LIPOPROTEIN"/>
    <property type="match status" value="1"/>
</dbReference>
<evidence type="ECO:0000313" key="10">
    <source>
        <dbReference type="EMBL" id="MFC6952419.1"/>
    </source>
</evidence>
<keyword evidence="5" id="KW-0186">Copper</keyword>
<dbReference type="InterPro" id="IPR000923">
    <property type="entry name" value="BlueCu_1"/>
</dbReference>
<dbReference type="Pfam" id="PF00127">
    <property type="entry name" value="Copper-bind"/>
    <property type="match status" value="1"/>
</dbReference>
<sequence length="825" mass="84075">MGLDRRKLLRSLGATAGAAALAGCSSTSDDATSTDAESTGEPTDGESTESDEDEESSAAADVSAEVAVAAEWSAMRSRLDDARALVTAGDFDAAASVSAEVFANFEQANGEYGAHEMLEATSKEDYEGFESALGTFKTKAEEGDPDGAKDAHETAVNHLYEAQEELVGGTTTHAMDLQRLGARVANARYLAAMDKYAAAATVAADTKAAFEGSGAYEDVEIAAPEAYEAFEAAIETTQDATGSGDAEQIATASTDALAAAIEGSYAMAGHAENAGAGQLATMQARGFDAATLAGMGGPSTAFAHAAALNAYRHAAFDAHWLAARGETDAAATLAGDIYADFEGARAHEALEEADAAAYEGFEGGLESLKAAIEDGDSDGVDDAVASVESNLRAGIGALAGGTGAAVLQASFLRTRLEDALALYASGQNNTAASVVESVFGRFEADELGFHEAFESWDAETYETFESHLESLQGAMSNTNDSGVETHASGAMDALFAFEAGAGSTAQVSAAASGYMAARAFDAANLAALGKRSRAATAVQEAFEFFEGGAGGFHEALESADEELYETFETTLGGVTTAAEDDSDVYAAAVEYHATAVEGAYAVVENAGGSFGGAANAIASDAFAAFENAEVHELLEDGDEGAYETFEAKLNALVEATSDGSGGGSAASAYATATTRAQFAVVGAVEDAPVDASGSGESEEGTELEGGPNVVSGVPEDADHVVDMKAVAFDPVELTVSKGDKVAFEHVGGEPHSVTAKADGIPSDAEYWASGGFASQEKAETGWENGTGAVASGQSYLHTFETTGTHEYYCIPHAAAGMEATIVVEE</sequence>
<dbReference type="InterPro" id="IPR032445">
    <property type="entry name" value="DUF5059"/>
</dbReference>
<feature type="compositionally biased region" description="Acidic residues" evidence="7">
    <location>
        <begin position="43"/>
        <end position="56"/>
    </location>
</feature>
<feature type="domain" description="Blue (type 1) copper" evidence="8">
    <location>
        <begin position="721"/>
        <end position="824"/>
    </location>
</feature>
<dbReference type="AlphaFoldDB" id="A0ABD5VG15"/>
<dbReference type="EMBL" id="JBHSXN010000001">
    <property type="protein sequence ID" value="MFC6952419.1"/>
    <property type="molecule type" value="Genomic_DNA"/>
</dbReference>
<dbReference type="InterPro" id="IPR008972">
    <property type="entry name" value="Cupredoxin"/>
</dbReference>
<evidence type="ECO:0000259" key="9">
    <source>
        <dbReference type="Pfam" id="PF16502"/>
    </source>
</evidence>
<keyword evidence="3" id="KW-0479">Metal-binding</keyword>
<comment type="caution">
    <text evidence="10">The sequence shown here is derived from an EMBL/GenBank/DDBJ whole genome shotgun (WGS) entry which is preliminary data.</text>
</comment>
<name>A0ABD5VG15_9EURY</name>
<feature type="region of interest" description="Disordered" evidence="7">
    <location>
        <begin position="19"/>
        <end position="63"/>
    </location>
</feature>
<feature type="region of interest" description="Disordered" evidence="7">
    <location>
        <begin position="688"/>
        <end position="709"/>
    </location>
</feature>
<evidence type="ECO:0000256" key="1">
    <source>
        <dbReference type="ARBA" id="ARBA00004370"/>
    </source>
</evidence>
<dbReference type="SUPFAM" id="SSF49503">
    <property type="entry name" value="Cupredoxins"/>
    <property type="match status" value="1"/>
</dbReference>
<evidence type="ECO:0000259" key="8">
    <source>
        <dbReference type="Pfam" id="PF00127"/>
    </source>
</evidence>
<dbReference type="Proteomes" id="UP001596395">
    <property type="component" value="Unassembled WGS sequence"/>
</dbReference>
<dbReference type="PANTHER" id="PTHR34192:SF10">
    <property type="entry name" value="PLASTOCYANIN MAJOR ISOFORM, CHLOROPLASTIC-RELATED"/>
    <property type="match status" value="1"/>
</dbReference>